<keyword evidence="2" id="KW-0496">Mitochondrion</keyword>
<evidence type="ECO:0000313" key="3">
    <source>
        <dbReference type="Proteomes" id="UP000290189"/>
    </source>
</evidence>
<dbReference type="AlphaFoldDB" id="A0A3P3YMS6"/>
<sequence>MADTTRPLFVVSAIVKSEASSEEQTTVVTTAQPPKQTEMSSSLTMKKPSGKIADLQARLNLNPAMLSGPLTAPNAMALIKSKRRLAIVSDASPEEAPDENQAEATCATTGAESMPHLDRPVVRPAGRRSRTLPA</sequence>
<feature type="region of interest" description="Disordered" evidence="1">
    <location>
        <begin position="17"/>
        <end position="48"/>
    </location>
</feature>
<protein>
    <submittedName>
        <fullName evidence="2">Uncharacterized protein</fullName>
    </submittedName>
</protein>
<feature type="compositionally biased region" description="Polar residues" evidence="1">
    <location>
        <begin position="22"/>
        <end position="44"/>
    </location>
</feature>
<organism evidence="2 3">
    <name type="scientific">Plasmodiophora brassicae</name>
    <name type="common">Clubroot disease agent</name>
    <dbReference type="NCBI Taxonomy" id="37360"/>
    <lineage>
        <taxon>Eukaryota</taxon>
        <taxon>Sar</taxon>
        <taxon>Rhizaria</taxon>
        <taxon>Endomyxa</taxon>
        <taxon>Phytomyxea</taxon>
        <taxon>Plasmodiophorida</taxon>
        <taxon>Plasmodiophoridae</taxon>
        <taxon>Plasmodiophora</taxon>
    </lineage>
</organism>
<geneLocation type="mitochondrion" evidence="2"/>
<reference evidence="2 3" key="1">
    <citation type="submission" date="2018-03" db="EMBL/GenBank/DDBJ databases">
        <authorList>
            <person name="Fogelqvist J."/>
        </authorList>
    </citation>
    <scope>NUCLEOTIDE SEQUENCE [LARGE SCALE GENOMIC DNA]</scope>
</reference>
<dbReference type="Proteomes" id="UP000290189">
    <property type="component" value="Unassembled WGS sequence"/>
</dbReference>
<feature type="region of interest" description="Disordered" evidence="1">
    <location>
        <begin position="89"/>
        <end position="134"/>
    </location>
</feature>
<feature type="compositionally biased region" description="Polar residues" evidence="1">
    <location>
        <begin position="102"/>
        <end position="111"/>
    </location>
</feature>
<accession>A0A3P3YMS6</accession>
<evidence type="ECO:0000313" key="2">
    <source>
        <dbReference type="EMBL" id="SPR01453.1"/>
    </source>
</evidence>
<proteinExistence type="predicted"/>
<name>A0A3P3YMS6_PLABS</name>
<feature type="compositionally biased region" description="Basic residues" evidence="1">
    <location>
        <begin position="125"/>
        <end position="134"/>
    </location>
</feature>
<gene>
    <name evidence="2" type="ORF">PLBR_LOCUS8668</name>
</gene>
<evidence type="ECO:0000256" key="1">
    <source>
        <dbReference type="SAM" id="MobiDB-lite"/>
    </source>
</evidence>
<feature type="compositionally biased region" description="Acidic residues" evidence="1">
    <location>
        <begin position="92"/>
        <end position="101"/>
    </location>
</feature>
<dbReference type="EMBL" id="OVEO01000017">
    <property type="protein sequence ID" value="SPR01453.1"/>
    <property type="molecule type" value="Genomic_DNA"/>
</dbReference>